<dbReference type="GO" id="GO:0004479">
    <property type="term" value="F:methionyl-tRNA formyltransferase activity"/>
    <property type="evidence" value="ECO:0007669"/>
    <property type="project" value="UniProtKB-UniRule"/>
</dbReference>
<protein>
    <recommendedName>
        <fullName evidence="2 5">Methionyl-tRNA formyltransferase</fullName>
        <ecNumber evidence="2 5">2.1.2.9</ecNumber>
    </recommendedName>
</protein>
<dbReference type="EC" id="2.1.2.9" evidence="2 5"/>
<proteinExistence type="inferred from homology"/>
<name>A0A501XNI8_9SPHN</name>
<dbReference type="Proteomes" id="UP000319897">
    <property type="component" value="Unassembled WGS sequence"/>
</dbReference>
<feature type="binding site" evidence="5">
    <location>
        <begin position="108"/>
        <end position="111"/>
    </location>
    <ligand>
        <name>(6S)-5,6,7,8-tetrahydrofolate</name>
        <dbReference type="ChEBI" id="CHEBI:57453"/>
    </ligand>
</feature>
<evidence type="ECO:0000259" key="7">
    <source>
        <dbReference type="Pfam" id="PF02911"/>
    </source>
</evidence>
<dbReference type="AlphaFoldDB" id="A0A501XNI8"/>
<dbReference type="CDD" id="cd08704">
    <property type="entry name" value="Met_tRNA_FMT_C"/>
    <property type="match status" value="1"/>
</dbReference>
<evidence type="ECO:0000256" key="5">
    <source>
        <dbReference type="HAMAP-Rule" id="MF_00182"/>
    </source>
</evidence>
<comment type="function">
    <text evidence="5">Attaches a formyl group to the free amino group of methionyl-tRNA(fMet). The formyl group appears to play a dual role in the initiator identity of N-formylmethionyl-tRNA by promoting its recognition by IF2 and preventing the misappropriation of this tRNA by the elongation apparatus.</text>
</comment>
<dbReference type="CDD" id="cd08646">
    <property type="entry name" value="FMT_core_Met-tRNA-FMT_N"/>
    <property type="match status" value="1"/>
</dbReference>
<dbReference type="InterPro" id="IPR002376">
    <property type="entry name" value="Formyl_transf_N"/>
</dbReference>
<dbReference type="SUPFAM" id="SSF53328">
    <property type="entry name" value="Formyltransferase"/>
    <property type="match status" value="1"/>
</dbReference>
<dbReference type="PANTHER" id="PTHR11138">
    <property type="entry name" value="METHIONYL-TRNA FORMYLTRANSFERASE"/>
    <property type="match status" value="1"/>
</dbReference>
<reference evidence="8 9" key="1">
    <citation type="submission" date="2019-06" db="EMBL/GenBank/DDBJ databases">
        <authorList>
            <person name="Lee I."/>
            <person name="Jang G.I."/>
            <person name="Hwang C.Y."/>
        </authorList>
    </citation>
    <scope>NUCLEOTIDE SEQUENCE [LARGE SCALE GENOMIC DNA]</scope>
    <source>
        <strain evidence="8 9">PAMC 28131</strain>
    </source>
</reference>
<feature type="domain" description="Formyl transferase N-terminal" evidence="6">
    <location>
        <begin position="1"/>
        <end position="178"/>
    </location>
</feature>
<dbReference type="OrthoDB" id="9802815at2"/>
<dbReference type="Gene3D" id="3.40.50.12230">
    <property type="match status" value="1"/>
</dbReference>
<evidence type="ECO:0000259" key="6">
    <source>
        <dbReference type="Pfam" id="PF00551"/>
    </source>
</evidence>
<dbReference type="GO" id="GO:0005829">
    <property type="term" value="C:cytosol"/>
    <property type="evidence" value="ECO:0007669"/>
    <property type="project" value="TreeGrafter"/>
</dbReference>
<comment type="catalytic activity">
    <reaction evidence="5">
        <text>L-methionyl-tRNA(fMet) + (6R)-10-formyltetrahydrofolate = N-formyl-L-methionyl-tRNA(fMet) + (6S)-5,6,7,8-tetrahydrofolate + H(+)</text>
        <dbReference type="Rhea" id="RHEA:24380"/>
        <dbReference type="Rhea" id="RHEA-COMP:9952"/>
        <dbReference type="Rhea" id="RHEA-COMP:9953"/>
        <dbReference type="ChEBI" id="CHEBI:15378"/>
        <dbReference type="ChEBI" id="CHEBI:57453"/>
        <dbReference type="ChEBI" id="CHEBI:78530"/>
        <dbReference type="ChEBI" id="CHEBI:78844"/>
        <dbReference type="ChEBI" id="CHEBI:195366"/>
        <dbReference type="EC" id="2.1.2.9"/>
    </reaction>
</comment>
<dbReference type="InterPro" id="IPR041711">
    <property type="entry name" value="Met-tRNA-FMT_N"/>
</dbReference>
<evidence type="ECO:0000256" key="2">
    <source>
        <dbReference type="ARBA" id="ARBA00012261"/>
    </source>
</evidence>
<evidence type="ECO:0000313" key="9">
    <source>
        <dbReference type="Proteomes" id="UP000319897"/>
    </source>
</evidence>
<accession>A0A501XNI8</accession>
<keyword evidence="4 5" id="KW-0648">Protein biosynthesis</keyword>
<gene>
    <name evidence="5" type="primary">fmt</name>
    <name evidence="8" type="ORF">FJQ54_06790</name>
</gene>
<dbReference type="InterPro" id="IPR011034">
    <property type="entry name" value="Formyl_transferase-like_C_sf"/>
</dbReference>
<evidence type="ECO:0000256" key="1">
    <source>
        <dbReference type="ARBA" id="ARBA00010699"/>
    </source>
</evidence>
<evidence type="ECO:0000256" key="4">
    <source>
        <dbReference type="ARBA" id="ARBA00022917"/>
    </source>
</evidence>
<dbReference type="EMBL" id="VFSU01000019">
    <property type="protein sequence ID" value="TPE62231.1"/>
    <property type="molecule type" value="Genomic_DNA"/>
</dbReference>
<dbReference type="InterPro" id="IPR036477">
    <property type="entry name" value="Formyl_transf_N_sf"/>
</dbReference>
<evidence type="ECO:0000256" key="3">
    <source>
        <dbReference type="ARBA" id="ARBA00022679"/>
    </source>
</evidence>
<dbReference type="HAMAP" id="MF_00182">
    <property type="entry name" value="Formyl_trans"/>
    <property type="match status" value="1"/>
</dbReference>
<keyword evidence="9" id="KW-1185">Reference proteome</keyword>
<evidence type="ECO:0000313" key="8">
    <source>
        <dbReference type="EMBL" id="TPE62231.1"/>
    </source>
</evidence>
<comment type="similarity">
    <text evidence="1 5">Belongs to the Fmt family.</text>
</comment>
<organism evidence="8 9">
    <name type="scientific">Sandaracinobacter neustonicus</name>
    <dbReference type="NCBI Taxonomy" id="1715348"/>
    <lineage>
        <taxon>Bacteria</taxon>
        <taxon>Pseudomonadati</taxon>
        <taxon>Pseudomonadota</taxon>
        <taxon>Alphaproteobacteria</taxon>
        <taxon>Sphingomonadales</taxon>
        <taxon>Sphingosinicellaceae</taxon>
        <taxon>Sandaracinobacter</taxon>
    </lineage>
</organism>
<sequence>MRIAFMGTPDFAATALNALVQAGHQVAAVYTQPPRPANRGRLTPSAVQLRAEALGLNVRTPASLKGEAEQAAFAALDLDYAVVAAYGLLLPKAVLEAPRHGCLNIHASLLPRWRGAAPIQRAILAGDSETGVAIMQMERGLDTGPVRLEGRMPIGRETTGELTVALAEMGARLMLEVLADLPGHPPVPQPEQGVTYAHKIDKAESRIDWSLPARQIDRLVRAMQPSPGAWFDSGGSRVKLIAAEPAPGGGAPGTLIGDSVAATGGGGMAATGDGALRLLTVQPEGKPRMAAADWLRGRRLQPGEPL</sequence>
<keyword evidence="3 5" id="KW-0808">Transferase</keyword>
<comment type="caution">
    <text evidence="8">The sequence shown here is derived from an EMBL/GenBank/DDBJ whole genome shotgun (WGS) entry which is preliminary data.</text>
</comment>
<dbReference type="Pfam" id="PF00551">
    <property type="entry name" value="Formyl_trans_N"/>
    <property type="match status" value="1"/>
</dbReference>
<dbReference type="SUPFAM" id="SSF50486">
    <property type="entry name" value="FMT C-terminal domain-like"/>
    <property type="match status" value="1"/>
</dbReference>
<feature type="domain" description="Formyl transferase C-terminal" evidence="7">
    <location>
        <begin position="199"/>
        <end position="298"/>
    </location>
</feature>
<dbReference type="InterPro" id="IPR005794">
    <property type="entry name" value="Fmt"/>
</dbReference>
<dbReference type="RefSeq" id="WP_140927656.1">
    <property type="nucleotide sequence ID" value="NZ_VFSU01000019.1"/>
</dbReference>
<dbReference type="PANTHER" id="PTHR11138:SF5">
    <property type="entry name" value="METHIONYL-TRNA FORMYLTRANSFERASE, MITOCHONDRIAL"/>
    <property type="match status" value="1"/>
</dbReference>
<dbReference type="Pfam" id="PF02911">
    <property type="entry name" value="Formyl_trans_C"/>
    <property type="match status" value="1"/>
</dbReference>
<dbReference type="InterPro" id="IPR005793">
    <property type="entry name" value="Formyl_trans_C"/>
</dbReference>
<dbReference type="InterPro" id="IPR044135">
    <property type="entry name" value="Met-tRNA-FMT_C"/>
</dbReference>
<dbReference type="NCBIfam" id="TIGR00460">
    <property type="entry name" value="fmt"/>
    <property type="match status" value="1"/>
</dbReference>